<dbReference type="SUPFAM" id="SSF64288">
    <property type="entry name" value="Chorismate lyase-like"/>
    <property type="match status" value="1"/>
</dbReference>
<dbReference type="Proteomes" id="UP000314960">
    <property type="component" value="Plasmid pL11822-1"/>
</dbReference>
<protein>
    <recommendedName>
        <fullName evidence="1">UbiC transcription regulator-associated domain-containing protein</fullName>
    </recommendedName>
</protein>
<dbReference type="EMBL" id="CP018177">
    <property type="protein sequence ID" value="AUJ30992.1"/>
    <property type="molecule type" value="Genomic_DNA"/>
</dbReference>
<proteinExistence type="predicted"/>
<keyword evidence="2" id="KW-0614">Plasmid</keyword>
<dbReference type="KEGG" id="lhw:BSQ49_12140"/>
<dbReference type="Gene3D" id="3.40.1410.10">
    <property type="entry name" value="Chorismate lyase-like"/>
    <property type="match status" value="1"/>
</dbReference>
<name>A0A3Q8CTV2_9LACO</name>
<evidence type="ECO:0000313" key="3">
    <source>
        <dbReference type="Proteomes" id="UP000314960"/>
    </source>
</evidence>
<sequence>MLRYPDVRSFSKVARESGFIPSVKIFDISQMETPEELVDEIGKRSLFVKRLYLLDGEPIMLENNYLPLPQFKDITEEDVAGSLYETFYKKYEIKKLVSKKTIISISLCNVEQSRIFEKSVGFPLFFLDTVITDEKGDIVQIGKQYIVSDRYEFSI</sequence>
<dbReference type="InterPro" id="IPR050679">
    <property type="entry name" value="Bact_HTH_transcr_reg"/>
</dbReference>
<dbReference type="PANTHER" id="PTHR44846:SF1">
    <property type="entry name" value="MANNOSYL-D-GLYCERATE TRANSPORT_METABOLISM SYSTEM REPRESSOR MNGR-RELATED"/>
    <property type="match status" value="1"/>
</dbReference>
<dbReference type="AlphaFoldDB" id="A0A3Q8CTV2"/>
<dbReference type="GO" id="GO:0045892">
    <property type="term" value="P:negative regulation of DNA-templated transcription"/>
    <property type="evidence" value="ECO:0007669"/>
    <property type="project" value="TreeGrafter"/>
</dbReference>
<dbReference type="Pfam" id="PF07702">
    <property type="entry name" value="UTRA"/>
    <property type="match status" value="1"/>
</dbReference>
<dbReference type="RefSeq" id="WP_141055941.1">
    <property type="nucleotide sequence ID" value="NZ_CP018177.1"/>
</dbReference>
<dbReference type="SMART" id="SM00866">
    <property type="entry name" value="UTRA"/>
    <property type="match status" value="1"/>
</dbReference>
<evidence type="ECO:0000313" key="2">
    <source>
        <dbReference type="EMBL" id="AUJ30992.1"/>
    </source>
</evidence>
<dbReference type="GO" id="GO:0003677">
    <property type="term" value="F:DNA binding"/>
    <property type="evidence" value="ECO:0007669"/>
    <property type="project" value="InterPro"/>
</dbReference>
<dbReference type="InterPro" id="IPR011663">
    <property type="entry name" value="UTRA"/>
</dbReference>
<reference evidence="2 3" key="1">
    <citation type="submission" date="2016-11" db="EMBL/GenBank/DDBJ databases">
        <title>Interaction between Lactobacillus species and yeast in water kefir.</title>
        <authorList>
            <person name="Behr J."/>
            <person name="Xu D."/>
            <person name="Vogel R.F."/>
        </authorList>
    </citation>
    <scope>NUCLEOTIDE SEQUENCE [LARGE SCALE GENOMIC DNA]</scope>
    <source>
        <strain evidence="2 3">TMW 1.1822</strain>
        <plasmid evidence="3">pl11822-1</plasmid>
    </source>
</reference>
<dbReference type="PANTHER" id="PTHR44846">
    <property type="entry name" value="MANNOSYL-D-GLYCERATE TRANSPORT/METABOLISM SYSTEM REPRESSOR MNGR-RELATED"/>
    <property type="match status" value="1"/>
</dbReference>
<dbReference type="InterPro" id="IPR028978">
    <property type="entry name" value="Chorismate_lyase_/UTRA_dom_sf"/>
</dbReference>
<accession>A0A3Q8CTV2</accession>
<geneLocation type="plasmid" evidence="3">
    <name>pl11822-1</name>
</geneLocation>
<feature type="domain" description="UbiC transcription regulator-associated" evidence="1">
    <location>
        <begin position="16"/>
        <end position="152"/>
    </location>
</feature>
<gene>
    <name evidence="2" type="ORF">BSQ49_12140</name>
</gene>
<evidence type="ECO:0000259" key="1">
    <source>
        <dbReference type="SMART" id="SM00866"/>
    </source>
</evidence>
<organism evidence="2 3">
    <name type="scientific">Liquorilactobacillus hordei</name>
    <dbReference type="NCBI Taxonomy" id="468911"/>
    <lineage>
        <taxon>Bacteria</taxon>
        <taxon>Bacillati</taxon>
        <taxon>Bacillota</taxon>
        <taxon>Bacilli</taxon>
        <taxon>Lactobacillales</taxon>
        <taxon>Lactobacillaceae</taxon>
        <taxon>Liquorilactobacillus</taxon>
    </lineage>
</organism>